<sequence length="405" mass="44204">MQVLSNGINLWFFDSEGKWVWHFSRSIGIAWDNDAYWFLDADSDAAGFKLENRQVDGKAEQIITTSELLLQSGSSLTDQRVPSVGPAAMRLYLDHLPRDNPALAIEHLVESKALFPADPPDLKIGPEELLVHTRDGCGLIIPYASHAGNRHILIDDYLRHSWLGECVNGLALGPGKLLIRSTVDNALVAIVSGWRLYGRPIGRSIETRLPSSSGNLPGSVTEGFDWGGASYTRSRTALGAPTPRNWLYDPPKVMVSSAKREVIYTLLQADQDHDHCKGAGDSCLEEQVLGGGDTHNIPCQGNCGAVWAEKVAPLLAEFAAAEKRDTPAVEAAKKSVEPLLKKLQAKRVQDARQRERQQAEAKAKREAEAATLRTQALTQANQSKRPVASPNVDALIKQLLKGGKS</sequence>
<name>A0A4Q7ZBS3_9GAMM</name>
<evidence type="ECO:0000256" key="1">
    <source>
        <dbReference type="SAM" id="MobiDB-lite"/>
    </source>
</evidence>
<proteinExistence type="predicted"/>
<feature type="compositionally biased region" description="Basic and acidic residues" evidence="1">
    <location>
        <begin position="347"/>
        <end position="368"/>
    </location>
</feature>
<dbReference type="EMBL" id="SHKX01000010">
    <property type="protein sequence ID" value="RZU47395.1"/>
    <property type="molecule type" value="Genomic_DNA"/>
</dbReference>
<comment type="caution">
    <text evidence="2">The sequence shown here is derived from an EMBL/GenBank/DDBJ whole genome shotgun (WGS) entry which is preliminary data.</text>
</comment>
<evidence type="ECO:0000313" key="2">
    <source>
        <dbReference type="EMBL" id="RZU47395.1"/>
    </source>
</evidence>
<evidence type="ECO:0000313" key="3">
    <source>
        <dbReference type="Proteomes" id="UP000292423"/>
    </source>
</evidence>
<gene>
    <name evidence="2" type="ORF">EV700_0356</name>
</gene>
<protein>
    <submittedName>
        <fullName evidence="2">Uncharacterized protein</fullName>
    </submittedName>
</protein>
<feature type="region of interest" description="Disordered" evidence="1">
    <location>
        <begin position="347"/>
        <end position="392"/>
    </location>
</feature>
<feature type="compositionally biased region" description="Low complexity" evidence="1">
    <location>
        <begin position="369"/>
        <end position="380"/>
    </location>
</feature>
<organism evidence="2 3">
    <name type="scientific">Fluviicoccus keumensis</name>
    <dbReference type="NCBI Taxonomy" id="1435465"/>
    <lineage>
        <taxon>Bacteria</taxon>
        <taxon>Pseudomonadati</taxon>
        <taxon>Pseudomonadota</taxon>
        <taxon>Gammaproteobacteria</taxon>
        <taxon>Moraxellales</taxon>
        <taxon>Moraxellaceae</taxon>
        <taxon>Fluviicoccus</taxon>
    </lineage>
</organism>
<accession>A0A4Q7ZBS3</accession>
<reference evidence="2 3" key="1">
    <citation type="submission" date="2019-02" db="EMBL/GenBank/DDBJ databases">
        <title>Genomic Encyclopedia of Type Strains, Phase IV (KMG-IV): sequencing the most valuable type-strain genomes for metagenomic binning, comparative biology and taxonomic classification.</title>
        <authorList>
            <person name="Goeker M."/>
        </authorList>
    </citation>
    <scope>NUCLEOTIDE SEQUENCE [LARGE SCALE GENOMIC DNA]</scope>
    <source>
        <strain evidence="2 3">DSM 105135</strain>
    </source>
</reference>
<keyword evidence="3" id="KW-1185">Reference proteome</keyword>
<dbReference type="AlphaFoldDB" id="A0A4Q7ZBS3"/>
<dbReference type="Proteomes" id="UP000292423">
    <property type="component" value="Unassembled WGS sequence"/>
</dbReference>